<feature type="transmembrane region" description="Helical" evidence="1">
    <location>
        <begin position="290"/>
        <end position="311"/>
    </location>
</feature>
<feature type="transmembrane region" description="Helical" evidence="1">
    <location>
        <begin position="350"/>
        <end position="370"/>
    </location>
</feature>
<name>A0A485KQ84_9STRA</name>
<gene>
    <name evidence="3" type="primary">Aste57867_10182</name>
    <name evidence="2" type="ORF">As57867_010143</name>
    <name evidence="3" type="ORF">ASTE57867_10182</name>
</gene>
<feature type="transmembrane region" description="Helical" evidence="1">
    <location>
        <begin position="435"/>
        <end position="455"/>
    </location>
</feature>
<accession>A0A485KQ84</accession>
<keyword evidence="4" id="KW-1185">Reference proteome</keyword>
<organism evidence="3 4">
    <name type="scientific">Aphanomyces stellatus</name>
    <dbReference type="NCBI Taxonomy" id="120398"/>
    <lineage>
        <taxon>Eukaryota</taxon>
        <taxon>Sar</taxon>
        <taxon>Stramenopiles</taxon>
        <taxon>Oomycota</taxon>
        <taxon>Saprolegniomycetes</taxon>
        <taxon>Saprolegniales</taxon>
        <taxon>Verrucalvaceae</taxon>
        <taxon>Aphanomyces</taxon>
    </lineage>
</organism>
<reference evidence="2" key="2">
    <citation type="submission" date="2019-06" db="EMBL/GenBank/DDBJ databases">
        <title>Genomics analysis of Aphanomyces spp. identifies a new class of oomycete effector associated with host adaptation.</title>
        <authorList>
            <person name="Gaulin E."/>
        </authorList>
    </citation>
    <scope>NUCLEOTIDE SEQUENCE</scope>
    <source>
        <strain evidence="2">CBS 578.67</strain>
    </source>
</reference>
<protein>
    <submittedName>
        <fullName evidence="3">Aste57867_10182 protein</fullName>
    </submittedName>
</protein>
<feature type="transmembrane region" description="Helical" evidence="1">
    <location>
        <begin position="497"/>
        <end position="516"/>
    </location>
</feature>
<feature type="transmembrane region" description="Helical" evidence="1">
    <location>
        <begin position="390"/>
        <end position="414"/>
    </location>
</feature>
<evidence type="ECO:0000256" key="1">
    <source>
        <dbReference type="SAM" id="Phobius"/>
    </source>
</evidence>
<keyword evidence="1" id="KW-1133">Transmembrane helix</keyword>
<dbReference type="Proteomes" id="UP000332933">
    <property type="component" value="Unassembled WGS sequence"/>
</dbReference>
<keyword evidence="1" id="KW-0812">Transmembrane</keyword>
<dbReference type="OrthoDB" id="74270at2759"/>
<evidence type="ECO:0000313" key="4">
    <source>
        <dbReference type="Proteomes" id="UP000332933"/>
    </source>
</evidence>
<reference evidence="3 4" key="1">
    <citation type="submission" date="2019-03" db="EMBL/GenBank/DDBJ databases">
        <authorList>
            <person name="Gaulin E."/>
            <person name="Dumas B."/>
        </authorList>
    </citation>
    <scope>NUCLEOTIDE SEQUENCE [LARGE SCALE GENOMIC DNA]</scope>
    <source>
        <strain evidence="3">CBS 568.67</strain>
    </source>
</reference>
<dbReference type="AlphaFoldDB" id="A0A485KQ84"/>
<dbReference type="EMBL" id="VJMH01005190">
    <property type="protein sequence ID" value="KAF0699217.1"/>
    <property type="molecule type" value="Genomic_DNA"/>
</dbReference>
<keyword evidence="1" id="KW-0472">Membrane</keyword>
<evidence type="ECO:0000313" key="3">
    <source>
        <dbReference type="EMBL" id="VFT87058.1"/>
    </source>
</evidence>
<sequence>MGSLKFLSVSPAKPAGTKHSSIVPSKTQAAFRVAIQYATTALGAFCAFLVAVDIVGNNWELNHFVGDAKHLFTPLLNIYNASQLLESFAFPAAWSPDAVSNVGRFMVTTTIDRVHDDTSTFYHLTLSQHLVQNAANDICGTLAKTYAIPNASIGANVNLGTIQDQITCIRGNAITHMFGSTMTDPKAALGDNYTTLSEMGYVPGRVGLDMRLTTAIQVPPPGQLITTNVTMYTYFSKGFCSGCRPGMEMGMDTCAIVYSYNDTTNALVVRSSHAYVGSYHVLGFSFYRRWGALTSIIIRSLCVLMALSAFASSEKTVRWTDPLMLTSWFKRIKHMLAPKHYRHTNHAFKFVYFCFNSDLFVLLYSAAILMDEDIAMVYARVMNRWAKPAGFNIWTTLRLWALGLRWLWFNLALLKLLKWLCNFVSTVRFNGGNKIMGLLNFSSLSCVYLTVFALFDRTDYIEYGNSVNFVLTSATEDLDEVYVEFGDSWYVRGLPSLLALMLANLLLVLMVDHVVYRTWWQLLAKNTLGRQHMFNSTSILSDMSLPVEHGDLYSTITVNARTLCTFQWFFTGHLTCFGLPEDPDFVRKFVSSKLATSRMNTAKHPSIDAKQQEVGEMVALVDTNQVAKDEAALANAAAVADAAIHMIVQDQDGYWHLYDSEKHEVQALGMEVKILRNAAYRLG</sequence>
<evidence type="ECO:0000313" key="2">
    <source>
        <dbReference type="EMBL" id="KAF0699217.1"/>
    </source>
</evidence>
<proteinExistence type="predicted"/>
<dbReference type="EMBL" id="CAADRA010005211">
    <property type="protein sequence ID" value="VFT87058.1"/>
    <property type="molecule type" value="Genomic_DNA"/>
</dbReference>